<organism evidence="2 3">
    <name type="scientific">Monilinia fructicola</name>
    <name type="common">Brown rot fungus</name>
    <name type="synonym">Ciboria fructicola</name>
    <dbReference type="NCBI Taxonomy" id="38448"/>
    <lineage>
        <taxon>Eukaryota</taxon>
        <taxon>Fungi</taxon>
        <taxon>Dikarya</taxon>
        <taxon>Ascomycota</taxon>
        <taxon>Pezizomycotina</taxon>
        <taxon>Leotiomycetes</taxon>
        <taxon>Helotiales</taxon>
        <taxon>Sclerotiniaceae</taxon>
        <taxon>Monilinia</taxon>
    </lineage>
</organism>
<dbReference type="Proteomes" id="UP000322873">
    <property type="component" value="Unassembled WGS sequence"/>
</dbReference>
<gene>
    <name evidence="2" type="ORF">EYC84_000304</name>
</gene>
<protein>
    <submittedName>
        <fullName evidence="2">Uncharacterized protein</fullName>
    </submittedName>
</protein>
<evidence type="ECO:0000313" key="2">
    <source>
        <dbReference type="EMBL" id="KAA8570923.1"/>
    </source>
</evidence>
<proteinExistence type="predicted"/>
<dbReference type="AlphaFoldDB" id="A0A5M9JR90"/>
<name>A0A5M9JR90_MONFR</name>
<dbReference type="EMBL" id="VICG01000006">
    <property type="protein sequence ID" value="KAA8570923.1"/>
    <property type="molecule type" value="Genomic_DNA"/>
</dbReference>
<sequence>MSSWVNSADFGDAVLFERPPAKIIENPKVKPQLQVFFAAQASDVEDGPDSSLPSPHGAAPCSADSGIQAMRDN</sequence>
<comment type="caution">
    <text evidence="2">The sequence shown here is derived from an EMBL/GenBank/DDBJ whole genome shotgun (WGS) entry which is preliminary data.</text>
</comment>
<evidence type="ECO:0000313" key="3">
    <source>
        <dbReference type="Proteomes" id="UP000322873"/>
    </source>
</evidence>
<accession>A0A5M9JR90</accession>
<feature type="region of interest" description="Disordered" evidence="1">
    <location>
        <begin position="41"/>
        <end position="73"/>
    </location>
</feature>
<reference evidence="2 3" key="1">
    <citation type="submission" date="2019-06" db="EMBL/GenBank/DDBJ databases">
        <title>Genome Sequence of the Brown Rot Fungal Pathogen Monilinia fructicola.</title>
        <authorList>
            <person name="De Miccolis Angelini R.M."/>
            <person name="Landi L."/>
            <person name="Abate D."/>
            <person name="Pollastro S."/>
            <person name="Romanazzi G."/>
            <person name="Faretra F."/>
        </authorList>
    </citation>
    <scope>NUCLEOTIDE SEQUENCE [LARGE SCALE GENOMIC DNA]</scope>
    <source>
        <strain evidence="2 3">Mfrc123</strain>
    </source>
</reference>
<evidence type="ECO:0000256" key="1">
    <source>
        <dbReference type="SAM" id="MobiDB-lite"/>
    </source>
</evidence>
<keyword evidence="3" id="KW-1185">Reference proteome</keyword>